<sequence>MVLDIETTGFDPAADEIIEIGAVRVTDGQMGEQFQRLIRPTRPISETITQLTGITNDMVENAEDAESVLLAFLEFVGNAPVVAHNLEFDVPFLQRKYEDYGYTLPTTDGLCTLVLSRILLPTLSSHRLGEVAAHLQVPVDTVHRALDDAMTCAQVFGKLSERAATLPLMVVQQFAQLAGLFSPLTGSWFGELANQVFADRGDRIHESLEIRDGLTYTARTMDASDPSDLDDSRLELTPGGIGSAAYELLADNGPLSQTLPGYEARQGQLEMVEKVSEALEEGKHAVIEAGTGTGKSMAYLIPAALYAASTGSRVLVSTHTLALQDQIEQRDFPTLQQLFHGKLNLAVQKGRKNYVCLRKVNSEAGLLSFASPAEEIQSVMALLSWLTETRHGVREELSAHAVNHRFWTRVQSETDTCINKRCPFFRPCYYFRAKARAQVADVVVTNHSLLLSDLKADHRVLPKYDALVIDEAHHLEEQATKHLGGEVHGAQLGALAHRLSRDRGKNGIIPELLSRYQTDQTMPYAMEERLQRAGEWVDEVSRSADVAVQLLGSLVPPGKGELRLTPQVCKEQAFTQFTKQMADLRAPIKAMRDLVKALHEWSKQASTDEAAGRILDAAGFLDQWVQGVEMLEEITVLSPDMVTWIEKRGTSRPRISVHTAPIDVSQTLRHALFEPLERVVLTSATLSIKGNFDYTVSQLGLKPFAEEDRLITANVSSPFDYGRQARLCVPSDVPELAKMSASDAAAWLADSLYQLAVASQGRVLALFTSHQMLRETAKLVREPLRRQNLSVFAQDVDGGRQAMLDAFRKNPRSILLGAQSFWEGIDLPGDQLTTLVIVRLPFAPPSHPVTEARHERLTANGKSPFWVASLPEAVVRFRQGFGRLIRTRQDKGVVVVYDKRVVTQRYGQTFIQSLPGVRPFVATEQEVLKHIRTFLAQSSS</sequence>
<evidence type="ECO:0000256" key="7">
    <source>
        <dbReference type="ARBA" id="ARBA00022801"/>
    </source>
</evidence>
<evidence type="ECO:0000256" key="4">
    <source>
        <dbReference type="ARBA" id="ARBA00022723"/>
    </source>
</evidence>
<dbReference type="PROSITE" id="PS51193">
    <property type="entry name" value="HELICASE_ATP_BIND_2"/>
    <property type="match status" value="1"/>
</dbReference>
<keyword evidence="10 17" id="KW-0067">ATP-binding</keyword>
<protein>
    <recommendedName>
        <fullName evidence="17 18">3'-5' exonuclease DinG</fullName>
        <ecNumber evidence="17 18">3.1.-.-</ecNumber>
    </recommendedName>
</protein>
<dbReference type="Proteomes" id="UP001164803">
    <property type="component" value="Chromosome"/>
</dbReference>
<proteinExistence type="inferred from homology"/>
<dbReference type="InterPro" id="IPR027417">
    <property type="entry name" value="P-loop_NTPase"/>
</dbReference>
<dbReference type="InterPro" id="IPR045028">
    <property type="entry name" value="DinG/Rad3-like"/>
</dbReference>
<name>A0ABY6Z8Z0_9BACL</name>
<dbReference type="GO" id="GO:0004527">
    <property type="term" value="F:exonuclease activity"/>
    <property type="evidence" value="ECO:0007669"/>
    <property type="project" value="UniProtKB-KW"/>
</dbReference>
<feature type="binding site" evidence="17">
    <location>
        <begin position="289"/>
        <end position="296"/>
    </location>
    <ligand>
        <name>ATP</name>
        <dbReference type="ChEBI" id="CHEBI:30616"/>
    </ligand>
</feature>
<evidence type="ECO:0000259" key="20">
    <source>
        <dbReference type="PROSITE" id="PS51193"/>
    </source>
</evidence>
<dbReference type="InterPro" id="IPR010614">
    <property type="entry name" value="RAD3-like_helicase_DEAD"/>
</dbReference>
<dbReference type="EC" id="3.1.-.-" evidence="17 18"/>
<dbReference type="SMART" id="SM00491">
    <property type="entry name" value="HELICc2"/>
    <property type="match status" value="1"/>
</dbReference>
<dbReference type="InterPro" id="IPR012337">
    <property type="entry name" value="RNaseH-like_sf"/>
</dbReference>
<keyword evidence="8" id="KW-0347">Helicase</keyword>
<evidence type="ECO:0000313" key="22">
    <source>
        <dbReference type="Proteomes" id="UP001164803"/>
    </source>
</evidence>
<keyword evidence="6" id="KW-0227">DNA damage</keyword>
<evidence type="ECO:0000256" key="13">
    <source>
        <dbReference type="ARBA" id="ARBA00023125"/>
    </source>
</evidence>
<dbReference type="CDD" id="cd06127">
    <property type="entry name" value="DEDDh"/>
    <property type="match status" value="1"/>
</dbReference>
<evidence type="ECO:0000256" key="10">
    <source>
        <dbReference type="ARBA" id="ARBA00022840"/>
    </source>
</evidence>
<feature type="domain" description="Helicase ATP-binding" evidence="20">
    <location>
        <begin position="254"/>
        <end position="519"/>
    </location>
</feature>
<evidence type="ECO:0000256" key="9">
    <source>
        <dbReference type="ARBA" id="ARBA00022839"/>
    </source>
</evidence>
<comment type="catalytic activity">
    <reaction evidence="16">
        <text>ATP + H2O = ADP + phosphate + H(+)</text>
        <dbReference type="Rhea" id="RHEA:13065"/>
        <dbReference type="ChEBI" id="CHEBI:15377"/>
        <dbReference type="ChEBI" id="CHEBI:15378"/>
        <dbReference type="ChEBI" id="CHEBI:30616"/>
        <dbReference type="ChEBI" id="CHEBI:43474"/>
        <dbReference type="ChEBI" id="CHEBI:456216"/>
        <dbReference type="EC" id="5.6.2.3"/>
    </reaction>
</comment>
<dbReference type="Gene3D" id="3.40.50.300">
    <property type="entry name" value="P-loop containing nucleotide triphosphate hydrolases"/>
    <property type="match status" value="2"/>
</dbReference>
<evidence type="ECO:0000256" key="11">
    <source>
        <dbReference type="ARBA" id="ARBA00023004"/>
    </source>
</evidence>
<keyword evidence="2" id="KW-0004">4Fe-4S</keyword>
<dbReference type="InterPro" id="IPR006054">
    <property type="entry name" value="DnaQ"/>
</dbReference>
<gene>
    <name evidence="17 18" type="primary">dinG</name>
    <name evidence="21" type="ORF">NZD86_12525</name>
</gene>
<comment type="function">
    <text evidence="17 18">3'-5' exonuclease.</text>
</comment>
<evidence type="ECO:0000256" key="6">
    <source>
        <dbReference type="ARBA" id="ARBA00022763"/>
    </source>
</evidence>
<dbReference type="PANTHER" id="PTHR11472:SF34">
    <property type="entry name" value="REGULATOR OF TELOMERE ELONGATION HELICASE 1"/>
    <property type="match status" value="1"/>
</dbReference>
<evidence type="ECO:0000313" key="21">
    <source>
        <dbReference type="EMBL" id="WAH39208.1"/>
    </source>
</evidence>
<dbReference type="PROSITE" id="PS51192">
    <property type="entry name" value="HELICASE_ATP_BIND_1"/>
    <property type="match status" value="1"/>
</dbReference>
<evidence type="ECO:0000256" key="15">
    <source>
        <dbReference type="ARBA" id="ARBA00023235"/>
    </source>
</evidence>
<evidence type="ECO:0000256" key="3">
    <source>
        <dbReference type="ARBA" id="ARBA00022722"/>
    </source>
</evidence>
<evidence type="ECO:0000256" key="2">
    <source>
        <dbReference type="ARBA" id="ARBA00022485"/>
    </source>
</evidence>
<dbReference type="NCBIfam" id="TIGR00573">
    <property type="entry name" value="dnaq"/>
    <property type="match status" value="1"/>
</dbReference>
<dbReference type="InterPro" id="IPR013520">
    <property type="entry name" value="Ribonucl_H"/>
</dbReference>
<keyword evidence="3 17" id="KW-0540">Nuclease</keyword>
<keyword evidence="22" id="KW-1185">Reference proteome</keyword>
<evidence type="ECO:0000256" key="12">
    <source>
        <dbReference type="ARBA" id="ARBA00023014"/>
    </source>
</evidence>
<evidence type="ECO:0000256" key="18">
    <source>
        <dbReference type="RuleBase" id="RU364106"/>
    </source>
</evidence>
<keyword evidence="9 17" id="KW-0269">Exonuclease</keyword>
<dbReference type="Pfam" id="PF00929">
    <property type="entry name" value="RNase_T"/>
    <property type="match status" value="1"/>
</dbReference>
<dbReference type="Pfam" id="PF13307">
    <property type="entry name" value="Helicase_C_2"/>
    <property type="match status" value="1"/>
</dbReference>
<evidence type="ECO:0000256" key="14">
    <source>
        <dbReference type="ARBA" id="ARBA00023204"/>
    </source>
</evidence>
<keyword evidence="15" id="KW-0413">Isomerase</keyword>
<organism evidence="21 22">
    <name type="scientific">Alicyclobacillus dauci</name>
    <dbReference type="NCBI Taxonomy" id="1475485"/>
    <lineage>
        <taxon>Bacteria</taxon>
        <taxon>Bacillati</taxon>
        <taxon>Bacillota</taxon>
        <taxon>Bacilli</taxon>
        <taxon>Bacillales</taxon>
        <taxon>Alicyclobacillaceae</taxon>
        <taxon>Alicyclobacillus</taxon>
    </lineage>
</organism>
<evidence type="ECO:0000256" key="1">
    <source>
        <dbReference type="ARBA" id="ARBA00001966"/>
    </source>
</evidence>
<evidence type="ECO:0000256" key="16">
    <source>
        <dbReference type="ARBA" id="ARBA00048954"/>
    </source>
</evidence>
<dbReference type="HAMAP" id="MF_02206">
    <property type="entry name" value="DinG_exonucl"/>
    <property type="match status" value="1"/>
</dbReference>
<comment type="cofactor">
    <cofactor evidence="1">
        <name>[4Fe-4S] cluster</name>
        <dbReference type="ChEBI" id="CHEBI:49883"/>
    </cofactor>
</comment>
<dbReference type="InterPro" id="IPR014013">
    <property type="entry name" value="Helic_SF1/SF2_ATP-bd_DinG/Rad3"/>
</dbReference>
<evidence type="ECO:0000256" key="8">
    <source>
        <dbReference type="ARBA" id="ARBA00022806"/>
    </source>
</evidence>
<keyword evidence="12" id="KW-0411">Iron-sulfur</keyword>
<dbReference type="InterPro" id="IPR036397">
    <property type="entry name" value="RNaseH_sf"/>
</dbReference>
<dbReference type="InterPro" id="IPR006554">
    <property type="entry name" value="Helicase-like_DEXD_c2"/>
</dbReference>
<dbReference type="InterPro" id="IPR006310">
    <property type="entry name" value="DinG"/>
</dbReference>
<keyword evidence="7 17" id="KW-0378">Hydrolase</keyword>
<keyword evidence="13" id="KW-0238">DNA-binding</keyword>
<dbReference type="RefSeq" id="WP_268046866.1">
    <property type="nucleotide sequence ID" value="NZ_CP104064.1"/>
</dbReference>
<dbReference type="SUPFAM" id="SSF53098">
    <property type="entry name" value="Ribonuclease H-like"/>
    <property type="match status" value="1"/>
</dbReference>
<dbReference type="SMART" id="SM00479">
    <property type="entry name" value="EXOIII"/>
    <property type="match status" value="1"/>
</dbReference>
<dbReference type="Pfam" id="PF06733">
    <property type="entry name" value="DEAD_2"/>
    <property type="match status" value="1"/>
</dbReference>
<evidence type="ECO:0000259" key="19">
    <source>
        <dbReference type="PROSITE" id="PS51192"/>
    </source>
</evidence>
<evidence type="ECO:0000256" key="5">
    <source>
        <dbReference type="ARBA" id="ARBA00022741"/>
    </source>
</evidence>
<dbReference type="InterPro" id="IPR011545">
    <property type="entry name" value="DEAD/DEAH_box_helicase_dom"/>
</dbReference>
<reference evidence="21" key="1">
    <citation type="submission" date="2022-08" db="EMBL/GenBank/DDBJ databases">
        <title>Alicyclobacillus dauci DSM2870, complete genome.</title>
        <authorList>
            <person name="Wang Q."/>
            <person name="Cai R."/>
            <person name="Wang Z."/>
        </authorList>
    </citation>
    <scope>NUCLEOTIDE SEQUENCE</scope>
    <source>
        <strain evidence="21">DSM 28700</strain>
    </source>
</reference>
<keyword evidence="4" id="KW-0479">Metal-binding</keyword>
<evidence type="ECO:0000256" key="17">
    <source>
        <dbReference type="HAMAP-Rule" id="MF_02206"/>
    </source>
</evidence>
<dbReference type="InterPro" id="IPR006555">
    <property type="entry name" value="ATP-dep_Helicase_C"/>
</dbReference>
<keyword evidence="5 17" id="KW-0547">Nucleotide-binding</keyword>
<dbReference type="Pfam" id="PF00270">
    <property type="entry name" value="DEAD"/>
    <property type="match status" value="1"/>
</dbReference>
<feature type="domain" description="Helicase ATP-binding" evidence="19">
    <location>
        <begin position="276"/>
        <end position="475"/>
    </location>
</feature>
<dbReference type="InterPro" id="IPR014001">
    <property type="entry name" value="Helicase_ATP-bd"/>
</dbReference>
<keyword evidence="14" id="KW-0234">DNA repair</keyword>
<dbReference type="SMART" id="SM00488">
    <property type="entry name" value="DEXDc2"/>
    <property type="match status" value="1"/>
</dbReference>
<dbReference type="SMART" id="SM00487">
    <property type="entry name" value="DEXDc"/>
    <property type="match status" value="1"/>
</dbReference>
<comment type="similarity">
    <text evidence="17 18">Belongs to the helicase family. DinG subfamily. Type 2 sub-subfamily.</text>
</comment>
<feature type="short sequence motif" description="DEAH box" evidence="17">
    <location>
        <begin position="470"/>
        <end position="473"/>
    </location>
</feature>
<dbReference type="PANTHER" id="PTHR11472">
    <property type="entry name" value="DNA REPAIR DEAD HELICASE RAD3/XP-D SUBFAMILY MEMBER"/>
    <property type="match status" value="1"/>
</dbReference>
<dbReference type="Gene3D" id="3.30.420.10">
    <property type="entry name" value="Ribonuclease H-like superfamily/Ribonuclease H"/>
    <property type="match status" value="1"/>
</dbReference>
<dbReference type="EMBL" id="CP104064">
    <property type="protein sequence ID" value="WAH39208.1"/>
    <property type="molecule type" value="Genomic_DNA"/>
</dbReference>
<accession>A0ABY6Z8Z0</accession>
<keyword evidence="11" id="KW-0408">Iron</keyword>
<dbReference type="NCBIfam" id="TIGR01407">
    <property type="entry name" value="dinG_rel"/>
    <property type="match status" value="1"/>
</dbReference>
<dbReference type="SUPFAM" id="SSF52540">
    <property type="entry name" value="P-loop containing nucleoside triphosphate hydrolases"/>
    <property type="match status" value="1"/>
</dbReference>